<evidence type="ECO:0000256" key="2">
    <source>
        <dbReference type="SAM" id="Phobius"/>
    </source>
</evidence>
<comment type="caution">
    <text evidence="3">The sequence shown here is derived from an EMBL/GenBank/DDBJ whole genome shotgun (WGS) entry which is preliminary data.</text>
</comment>
<accession>A0A1E7WUV8</accession>
<feature type="transmembrane region" description="Helical" evidence="2">
    <location>
        <begin position="205"/>
        <end position="225"/>
    </location>
</feature>
<reference evidence="4" key="1">
    <citation type="journal article" date="2016" name="Front. Microbiol.">
        <title>Molecular Keys to the Janthinobacterium and Duganella spp. Interaction with the Plant Pathogen Fusarium graminearum.</title>
        <authorList>
            <person name="Haack F.S."/>
            <person name="Poehlein A."/>
            <person name="Kroger C."/>
            <person name="Voigt C.A."/>
            <person name="Piepenbring M."/>
            <person name="Bode H.B."/>
            <person name="Daniel R."/>
            <person name="Schafer W."/>
            <person name="Streit W.R."/>
        </authorList>
    </citation>
    <scope>NUCLEOTIDE SEQUENCE [LARGE SCALE GENOMIC DNA]</scope>
    <source>
        <strain evidence="4">T54</strain>
    </source>
</reference>
<feature type="transmembrane region" description="Helical" evidence="2">
    <location>
        <begin position="74"/>
        <end position="95"/>
    </location>
</feature>
<dbReference type="AlphaFoldDB" id="A0A1E7WUV8"/>
<protein>
    <submittedName>
        <fullName evidence="3">Uncharacterized protein</fullName>
    </submittedName>
</protein>
<feature type="region of interest" description="Disordered" evidence="1">
    <location>
        <begin position="41"/>
        <end position="63"/>
    </location>
</feature>
<dbReference type="Proteomes" id="UP000175989">
    <property type="component" value="Unassembled WGS sequence"/>
</dbReference>
<evidence type="ECO:0000256" key="1">
    <source>
        <dbReference type="SAM" id="MobiDB-lite"/>
    </source>
</evidence>
<evidence type="ECO:0000313" key="3">
    <source>
        <dbReference type="EMBL" id="OFA03502.1"/>
    </source>
</evidence>
<gene>
    <name evidence="3" type="ORF">DUPY_18840</name>
</gene>
<dbReference type="RefSeq" id="WP_070247572.1">
    <property type="nucleotide sequence ID" value="NZ_LROM01000072.1"/>
</dbReference>
<organism evidence="3 4">
    <name type="scientific">Duganella phyllosphaerae</name>
    <dbReference type="NCBI Taxonomy" id="762836"/>
    <lineage>
        <taxon>Bacteria</taxon>
        <taxon>Pseudomonadati</taxon>
        <taxon>Pseudomonadota</taxon>
        <taxon>Betaproteobacteria</taxon>
        <taxon>Burkholderiales</taxon>
        <taxon>Oxalobacteraceae</taxon>
        <taxon>Telluria group</taxon>
        <taxon>Duganella</taxon>
    </lineage>
</organism>
<keyword evidence="2" id="KW-1133">Transmembrane helix</keyword>
<keyword evidence="2" id="KW-0812">Transmembrane</keyword>
<feature type="transmembrane region" description="Helical" evidence="2">
    <location>
        <begin position="162"/>
        <end position="184"/>
    </location>
</feature>
<name>A0A1E7WUV8_9BURK</name>
<sequence length="289" mass="31552">MTEPDFSKYSAQQLRQVLGRIDRVRFPERVATVEALLAQRERDGDLNNNNNNSNNGADSAAKAPMADPASYVPVLRRVGMVLIAAGLLQLGYGIWQMPAQANTFSFNFGGAIIAGLLLLTGSLRVAAVLRWLGWLTLPGMVAMGLVAYAIPLDLLEVELRLAPWQFASGVLMTLFPIVLAAWVLRELGSAKIAAARAFEGRRTHDMRIALAIGVIGTLVLQVWMFKILNGPDAEYAEQLAAAQVQGANKYRVVQLNFLSGTSGTRYQATVQVWNHEGVGYTTVNWQVPK</sequence>
<dbReference type="OrthoDB" id="9787732at2"/>
<proteinExistence type="predicted"/>
<feature type="transmembrane region" description="Helical" evidence="2">
    <location>
        <begin position="131"/>
        <end position="150"/>
    </location>
</feature>
<evidence type="ECO:0000313" key="4">
    <source>
        <dbReference type="Proteomes" id="UP000175989"/>
    </source>
</evidence>
<keyword evidence="4" id="KW-1185">Reference proteome</keyword>
<feature type="transmembrane region" description="Helical" evidence="2">
    <location>
        <begin position="101"/>
        <end position="119"/>
    </location>
</feature>
<dbReference type="EMBL" id="LROM01000072">
    <property type="protein sequence ID" value="OFA03502.1"/>
    <property type="molecule type" value="Genomic_DNA"/>
</dbReference>
<keyword evidence="2" id="KW-0472">Membrane</keyword>